<gene>
    <name evidence="1" type="ORF">CFX0092_A2188</name>
</gene>
<reference evidence="1" key="1">
    <citation type="submission" date="2016-01" db="EMBL/GenBank/DDBJ databases">
        <authorList>
            <person name="Mcilroy J.S."/>
            <person name="Karst M S."/>
            <person name="Albertsen M."/>
        </authorList>
    </citation>
    <scope>NUCLEOTIDE SEQUENCE</scope>
    <source>
        <strain evidence="1">Cfx-K</strain>
    </source>
</reference>
<dbReference type="Proteomes" id="UP000215027">
    <property type="component" value="Chromosome I"/>
</dbReference>
<accession>A0A160T2C1</accession>
<evidence type="ECO:0000313" key="1">
    <source>
        <dbReference type="EMBL" id="CUS04066.2"/>
    </source>
</evidence>
<evidence type="ECO:0000313" key="2">
    <source>
        <dbReference type="Proteomes" id="UP000215027"/>
    </source>
</evidence>
<organism evidence="1 2">
    <name type="scientific">Candidatus Promineifilum breve</name>
    <dbReference type="NCBI Taxonomy" id="1806508"/>
    <lineage>
        <taxon>Bacteria</taxon>
        <taxon>Bacillati</taxon>
        <taxon>Chloroflexota</taxon>
        <taxon>Ardenticatenia</taxon>
        <taxon>Candidatus Promineifilales</taxon>
        <taxon>Candidatus Promineifilaceae</taxon>
        <taxon>Candidatus Promineifilum</taxon>
    </lineage>
</organism>
<proteinExistence type="predicted"/>
<sequence length="21" mass="2570">MQRHAFFTIYLELVMRILGKC</sequence>
<keyword evidence="2" id="KW-1185">Reference proteome</keyword>
<dbReference type="EMBL" id="LN890655">
    <property type="protein sequence ID" value="CUS04066.2"/>
    <property type="molecule type" value="Genomic_DNA"/>
</dbReference>
<dbReference type="AlphaFoldDB" id="A0A160T2C1"/>
<dbReference type="KEGG" id="pbf:CFX0092_A2188"/>
<name>A0A160T2C1_9CHLR</name>
<protein>
    <submittedName>
        <fullName evidence="1">Uncharacterized protein</fullName>
    </submittedName>
</protein>